<evidence type="ECO:0000256" key="1">
    <source>
        <dbReference type="ARBA" id="ARBA00022485"/>
    </source>
</evidence>
<name>A0A1E3W4V5_9HYPH</name>
<dbReference type="Gene3D" id="3.90.480.10">
    <property type="entry name" value="Sulfite Reductase Hemoprotein,Domain 2"/>
    <property type="match status" value="1"/>
</dbReference>
<keyword evidence="5" id="KW-0408">Iron</keyword>
<evidence type="ECO:0000259" key="7">
    <source>
        <dbReference type="Pfam" id="PF03460"/>
    </source>
</evidence>
<feature type="domain" description="Nitrite/Sulfite reductase ferredoxin-like" evidence="7">
    <location>
        <begin position="4"/>
        <end position="56"/>
    </location>
</feature>
<comment type="caution">
    <text evidence="8">The sequence shown here is derived from an EMBL/GenBank/DDBJ whole genome shotgun (WGS) entry which is preliminary data.</text>
</comment>
<dbReference type="InterPro" id="IPR045854">
    <property type="entry name" value="NO2/SO3_Rdtase_4Fe4S_sf"/>
</dbReference>
<reference evidence="8 9" key="1">
    <citation type="journal article" date="2016" name="Environ. Microbiol.">
        <title>New Methyloceanibacter diversity from North Sea sediments includes methanotroph containing solely the soluble methane monooxygenase.</title>
        <authorList>
            <person name="Vekeman B."/>
            <person name="Kerckhof F.M."/>
            <person name="Cremers G."/>
            <person name="de Vos P."/>
            <person name="Vandamme P."/>
            <person name="Boon N."/>
            <person name="Op den Camp H.J."/>
            <person name="Heylen K."/>
        </authorList>
    </citation>
    <scope>NUCLEOTIDE SEQUENCE [LARGE SCALE GENOMIC DNA]</scope>
    <source>
        <strain evidence="8 9">R-67177</strain>
    </source>
</reference>
<dbReference type="GO" id="GO:0046872">
    <property type="term" value="F:metal ion binding"/>
    <property type="evidence" value="ECO:0007669"/>
    <property type="project" value="UniProtKB-KW"/>
</dbReference>
<dbReference type="GO" id="GO:0016491">
    <property type="term" value="F:oxidoreductase activity"/>
    <property type="evidence" value="ECO:0007669"/>
    <property type="project" value="UniProtKB-KW"/>
</dbReference>
<dbReference type="PANTHER" id="PTHR32439">
    <property type="entry name" value="FERREDOXIN--NITRITE REDUCTASE, CHLOROPLASTIC"/>
    <property type="match status" value="1"/>
</dbReference>
<keyword evidence="4" id="KW-0560">Oxidoreductase</keyword>
<accession>A0A1E3W4V5</accession>
<evidence type="ECO:0000256" key="3">
    <source>
        <dbReference type="ARBA" id="ARBA00022723"/>
    </source>
</evidence>
<dbReference type="InterPro" id="IPR051329">
    <property type="entry name" value="NIR_SIR_4Fe-4S"/>
</dbReference>
<dbReference type="InterPro" id="IPR012798">
    <property type="entry name" value="Cbl_synth_CobG-like"/>
</dbReference>
<sequence>METGDGLLTRIVPSGPMTIDAFAGLCAAAQIHGNGLMEVTARGSVQVRGLSPVSVPLFAASVEGLDIAMCEGVPILVSPLPGDPAALIDARRPPRRSAARSRHGISRLAPKVSVSIDAGGQIPLDAIAADIRLRAVARDSTTKLHVSLGGDAVSAAPIGFVAPQDAAMIVCALLGVIAEQGPETRAAHVLARRGIAPFCATASDLVEQASYDPMPRPAETIGLHRLKDGRCAIGVALPFGQSHALDIVALLRVARANGASWVATAPQRTLLLGPVGEMTAFALGTAADTLGFIVDARDARRRVVACAGAPACTSGLIPARALAAAIAARLPQGGMAVHVSGCAKGCANPGAAPLTIIGTAQGCGLVQDGTARGEPGSYFTEERVVTEAVRLASRESADA</sequence>
<gene>
    <name evidence="8" type="ORF">AUC71_03330</name>
</gene>
<keyword evidence="6" id="KW-0411">Iron-sulfur</keyword>
<dbReference type="Proteomes" id="UP000095042">
    <property type="component" value="Unassembled WGS sequence"/>
</dbReference>
<dbReference type="Pfam" id="PF03460">
    <property type="entry name" value="NIR_SIR_ferr"/>
    <property type="match status" value="1"/>
</dbReference>
<evidence type="ECO:0000256" key="6">
    <source>
        <dbReference type="ARBA" id="ARBA00023014"/>
    </source>
</evidence>
<evidence type="ECO:0000256" key="5">
    <source>
        <dbReference type="ARBA" id="ARBA00023004"/>
    </source>
</evidence>
<evidence type="ECO:0000313" key="9">
    <source>
        <dbReference type="Proteomes" id="UP000095042"/>
    </source>
</evidence>
<dbReference type="InterPro" id="IPR005117">
    <property type="entry name" value="NiRdtase/SiRdtase_haem-b_fer"/>
</dbReference>
<proteinExistence type="predicted"/>
<dbReference type="EMBL" id="LPWD01000431">
    <property type="protein sequence ID" value="ODS00843.1"/>
    <property type="molecule type" value="Genomic_DNA"/>
</dbReference>
<keyword evidence="1" id="KW-0004">4Fe-4S</keyword>
<keyword evidence="9" id="KW-1185">Reference proteome</keyword>
<evidence type="ECO:0000256" key="2">
    <source>
        <dbReference type="ARBA" id="ARBA00022617"/>
    </source>
</evidence>
<dbReference type="InterPro" id="IPR036136">
    <property type="entry name" value="Nit/Sulf_reduc_fer-like_dom_sf"/>
</dbReference>
<dbReference type="AlphaFoldDB" id="A0A1E3W4V5"/>
<protein>
    <recommendedName>
        <fullName evidence="7">Nitrite/Sulfite reductase ferredoxin-like domain-containing protein</fullName>
    </recommendedName>
</protein>
<evidence type="ECO:0000256" key="4">
    <source>
        <dbReference type="ARBA" id="ARBA00023002"/>
    </source>
</evidence>
<organism evidence="8 9">
    <name type="scientific">Methyloceanibacter marginalis</name>
    <dbReference type="NCBI Taxonomy" id="1774971"/>
    <lineage>
        <taxon>Bacteria</taxon>
        <taxon>Pseudomonadati</taxon>
        <taxon>Pseudomonadota</taxon>
        <taxon>Alphaproteobacteria</taxon>
        <taxon>Hyphomicrobiales</taxon>
        <taxon>Hyphomicrobiaceae</taxon>
        <taxon>Methyloceanibacter</taxon>
    </lineage>
</organism>
<evidence type="ECO:0000313" key="8">
    <source>
        <dbReference type="EMBL" id="ODS00843.1"/>
    </source>
</evidence>
<dbReference type="Gene3D" id="3.30.413.10">
    <property type="entry name" value="Sulfite Reductase Hemoprotein, domain 1"/>
    <property type="match status" value="2"/>
</dbReference>
<dbReference type="GO" id="GO:0051539">
    <property type="term" value="F:4 iron, 4 sulfur cluster binding"/>
    <property type="evidence" value="ECO:0007669"/>
    <property type="project" value="UniProtKB-KW"/>
</dbReference>
<dbReference type="NCBIfam" id="TIGR02435">
    <property type="entry name" value="CobG"/>
    <property type="match status" value="1"/>
</dbReference>
<dbReference type="PANTHER" id="PTHR32439:SF9">
    <property type="entry name" value="BLR3264 PROTEIN"/>
    <property type="match status" value="1"/>
</dbReference>
<keyword evidence="2" id="KW-0349">Heme</keyword>
<dbReference type="SUPFAM" id="SSF55124">
    <property type="entry name" value="Nitrite/Sulfite reductase N-terminal domain-like"/>
    <property type="match status" value="2"/>
</dbReference>
<dbReference type="SUPFAM" id="SSF56014">
    <property type="entry name" value="Nitrite and sulphite reductase 4Fe-4S domain-like"/>
    <property type="match status" value="2"/>
</dbReference>
<keyword evidence="3" id="KW-0479">Metal-binding</keyword>